<evidence type="ECO:0000313" key="1">
    <source>
        <dbReference type="EMBL" id="BDZ52746.1"/>
    </source>
</evidence>
<reference evidence="2" key="1">
    <citation type="journal article" date="2019" name="Int. J. Syst. Evol. Microbiol.">
        <title>The Global Catalogue of Microorganisms (GCM) 10K type strain sequencing project: providing services to taxonomists for standard genome sequencing and annotation.</title>
        <authorList>
            <consortium name="The Broad Institute Genomics Platform"/>
            <consortium name="The Broad Institute Genome Sequencing Center for Infectious Disease"/>
            <person name="Wu L."/>
            <person name="Ma J."/>
        </authorList>
    </citation>
    <scope>NUCLEOTIDE SEQUENCE [LARGE SCALE GENOMIC DNA]</scope>
    <source>
        <strain evidence="2">NBRC 108728</strain>
    </source>
</reference>
<organism evidence="1 2">
    <name type="scientific">Frondihabitans sucicola</name>
    <dbReference type="NCBI Taxonomy" id="1268041"/>
    <lineage>
        <taxon>Bacteria</taxon>
        <taxon>Bacillati</taxon>
        <taxon>Actinomycetota</taxon>
        <taxon>Actinomycetes</taxon>
        <taxon>Micrococcales</taxon>
        <taxon>Microbacteriaceae</taxon>
        <taxon>Frondihabitans</taxon>
    </lineage>
</organism>
<dbReference type="RefSeq" id="WP_286347028.1">
    <property type="nucleotide sequence ID" value="NZ_AP027733.1"/>
</dbReference>
<dbReference type="Proteomes" id="UP001321486">
    <property type="component" value="Plasmid pNBRC108728a"/>
</dbReference>
<name>A0ABN6Y6U7_9MICO</name>
<proteinExistence type="predicted"/>
<gene>
    <name evidence="1" type="ORF">GCM10025867_49870</name>
</gene>
<dbReference type="EMBL" id="AP027733">
    <property type="protein sequence ID" value="BDZ52746.1"/>
    <property type="molecule type" value="Genomic_DNA"/>
</dbReference>
<sequence>MARKLSKNEQDSMVVEMAVSLDGNKLGDEKFEEMYEQLDASHQEQVDEDLRTFANNAVGDDDWE</sequence>
<keyword evidence="1" id="KW-0614">Plasmid</keyword>
<keyword evidence="2" id="KW-1185">Reference proteome</keyword>
<evidence type="ECO:0000313" key="2">
    <source>
        <dbReference type="Proteomes" id="UP001321486"/>
    </source>
</evidence>
<geneLocation type="plasmid" evidence="1 2">
    <name>pNBRC108728a</name>
</geneLocation>
<protein>
    <submittedName>
        <fullName evidence="1">Uncharacterized protein</fullName>
    </submittedName>
</protein>
<accession>A0ABN6Y6U7</accession>